<dbReference type="InterPro" id="IPR015943">
    <property type="entry name" value="WD40/YVTN_repeat-like_dom_sf"/>
</dbReference>
<evidence type="ECO:0000313" key="6">
    <source>
        <dbReference type="EMBL" id="TPX30451.1"/>
    </source>
</evidence>
<dbReference type="PROSITE" id="PS50294">
    <property type="entry name" value="WD_REPEATS_REGION"/>
    <property type="match status" value="5"/>
</dbReference>
<evidence type="ECO:0000256" key="4">
    <source>
        <dbReference type="SAM" id="Coils"/>
    </source>
</evidence>
<dbReference type="InterPro" id="IPR036322">
    <property type="entry name" value="WD40_repeat_dom_sf"/>
</dbReference>
<dbReference type="Gene3D" id="2.130.10.10">
    <property type="entry name" value="YVTN repeat-like/Quinoprotein amine dehydrogenase"/>
    <property type="match status" value="3"/>
</dbReference>
<feature type="region of interest" description="Disordered" evidence="5">
    <location>
        <begin position="100"/>
        <end position="175"/>
    </location>
</feature>
<dbReference type="CDD" id="cd00200">
    <property type="entry name" value="WD40"/>
    <property type="match status" value="1"/>
</dbReference>
<keyword evidence="2" id="KW-0677">Repeat</keyword>
<feature type="repeat" description="WD" evidence="3">
    <location>
        <begin position="404"/>
        <end position="445"/>
    </location>
</feature>
<dbReference type="PROSITE" id="PS50082">
    <property type="entry name" value="WD_REPEATS_2"/>
    <property type="match status" value="6"/>
</dbReference>
<dbReference type="Gene3D" id="6.10.280.220">
    <property type="match status" value="1"/>
</dbReference>
<evidence type="ECO:0000313" key="7">
    <source>
        <dbReference type="Proteomes" id="UP000319731"/>
    </source>
</evidence>
<gene>
    <name evidence="6" type="ORF">SmJEL517_g06005</name>
</gene>
<feature type="region of interest" description="Disordered" evidence="5">
    <location>
        <begin position="215"/>
        <end position="235"/>
    </location>
</feature>
<feature type="compositionally biased region" description="Basic residues" evidence="5">
    <location>
        <begin position="124"/>
        <end position="135"/>
    </location>
</feature>
<dbReference type="STRING" id="1806994.A0A507BT11"/>
<dbReference type="OrthoDB" id="496at2759"/>
<name>A0A507BT11_9FUNG</name>
<dbReference type="PROSITE" id="PS00678">
    <property type="entry name" value="WD_REPEATS_1"/>
    <property type="match status" value="3"/>
</dbReference>
<reference evidence="6 7" key="1">
    <citation type="journal article" date="2019" name="Sci. Rep.">
        <title>Comparative genomics of chytrid fungi reveal insights into the obligate biotrophic and pathogenic lifestyle of Synchytrium endobioticum.</title>
        <authorList>
            <person name="van de Vossenberg B.T.L.H."/>
            <person name="Warris S."/>
            <person name="Nguyen H.D.T."/>
            <person name="van Gent-Pelzer M.P.E."/>
            <person name="Joly D.L."/>
            <person name="van de Geest H.C."/>
            <person name="Bonants P.J.M."/>
            <person name="Smith D.S."/>
            <person name="Levesque C.A."/>
            <person name="van der Lee T.A.J."/>
        </authorList>
    </citation>
    <scope>NUCLEOTIDE SEQUENCE [LARGE SCALE GENOMIC DNA]</scope>
    <source>
        <strain evidence="6 7">JEL517</strain>
    </source>
</reference>
<dbReference type="PANTHER" id="PTHR44156">
    <property type="entry name" value="SUPERNUMERARY LIMBS, ISOFORM B-RELATED"/>
    <property type="match status" value="1"/>
</dbReference>
<keyword evidence="1 3" id="KW-0853">WD repeat</keyword>
<dbReference type="EMBL" id="QEAO01000070">
    <property type="protein sequence ID" value="TPX30451.1"/>
    <property type="molecule type" value="Genomic_DNA"/>
</dbReference>
<feature type="compositionally biased region" description="Polar residues" evidence="5">
    <location>
        <begin position="164"/>
        <end position="174"/>
    </location>
</feature>
<feature type="repeat" description="WD" evidence="3">
    <location>
        <begin position="446"/>
        <end position="478"/>
    </location>
</feature>
<evidence type="ECO:0008006" key="8">
    <source>
        <dbReference type="Google" id="ProtNLM"/>
    </source>
</evidence>
<dbReference type="InterPro" id="IPR019775">
    <property type="entry name" value="WD40_repeat_CS"/>
</dbReference>
<dbReference type="PRINTS" id="PR00320">
    <property type="entry name" value="GPROTEINBRPT"/>
</dbReference>
<feature type="repeat" description="WD" evidence="3">
    <location>
        <begin position="617"/>
        <end position="639"/>
    </location>
</feature>
<evidence type="ECO:0000256" key="2">
    <source>
        <dbReference type="ARBA" id="ARBA00022737"/>
    </source>
</evidence>
<dbReference type="SMART" id="SM00320">
    <property type="entry name" value="WD40"/>
    <property type="match status" value="7"/>
</dbReference>
<feature type="repeat" description="WD" evidence="3">
    <location>
        <begin position="512"/>
        <end position="551"/>
    </location>
</feature>
<keyword evidence="7" id="KW-1185">Reference proteome</keyword>
<dbReference type="RefSeq" id="XP_031022114.1">
    <property type="nucleotide sequence ID" value="XM_031171931.1"/>
</dbReference>
<feature type="repeat" description="WD" evidence="3">
    <location>
        <begin position="748"/>
        <end position="779"/>
    </location>
</feature>
<evidence type="ECO:0000256" key="5">
    <source>
        <dbReference type="SAM" id="MobiDB-lite"/>
    </source>
</evidence>
<accession>A0A507BT11</accession>
<dbReference type="AlphaFoldDB" id="A0A507BT11"/>
<feature type="coiled-coil region" evidence="4">
    <location>
        <begin position="293"/>
        <end position="362"/>
    </location>
</feature>
<evidence type="ECO:0000256" key="3">
    <source>
        <dbReference type="PROSITE-ProRule" id="PRU00221"/>
    </source>
</evidence>
<organism evidence="6 7">
    <name type="scientific">Synchytrium microbalum</name>
    <dbReference type="NCBI Taxonomy" id="1806994"/>
    <lineage>
        <taxon>Eukaryota</taxon>
        <taxon>Fungi</taxon>
        <taxon>Fungi incertae sedis</taxon>
        <taxon>Chytridiomycota</taxon>
        <taxon>Chytridiomycota incertae sedis</taxon>
        <taxon>Chytridiomycetes</taxon>
        <taxon>Synchytriales</taxon>
        <taxon>Synchytriaceae</taxon>
        <taxon>Synchytrium</taxon>
    </lineage>
</organism>
<dbReference type="Pfam" id="PF00400">
    <property type="entry name" value="WD40"/>
    <property type="match status" value="5"/>
</dbReference>
<sequence>MDPIDLSVKTQRDWDSGKHAVNQLQHETLLMSGIYALYCINYGIHALERNFTVLGRKPLGSAFVTALPLNWPSSPKTPSWPGKNLFTIGYGQIAPTADPPEELVLLSPTPEKPPLYLSTPSSTTRRKASSQRNKQRTTGDDDATSRRSSSRSKSRESNSIKSNVTRNSSSSTLVNDEEIATLTEAELSSLPETSTPQITFYQGFRAVYPQLAATQTTSRTSIKRSSNNIQSSSTETGSMVHMRYEKMQVHETMELHYPTNATAASTSSHDATYVAPENIRVHSVSIHNVSRLFTELLNERDLILHECEKLETERGSYTDQLRQIEDMLTELNRRKGEVIQRLRQVADREEKVNELLEDLDARVASVGDESARFERKIRSIKGDSAALDVDATPRTLPNTCLKTLFGHEDTVECLDFDIPFGTLASGSADRTIRIWDLSSHRCSAVLSGHTGWVRSVQIRNQTLMSGSGDHTIRQWDLSLIPPLSPVINVTSSLHHKHEPAPIDSEVVCTRVFRGHAGGVGCLAFDDRQMVSGSTDSTIRVWDLNTGDTTQILRTEKWVEGVSMNKMDAMVVGHGARESLNYPPATVDIFTDKPKDDGFMLYNVGGHVAALQFVEFALAAGYGDGLVRLWDLRSGKCHRELGAAVGGHTGAITTLKFDERCVVTGGVDKTVKIWDLRIGDVLETIPFDTCINAVAFDTWKIVVATSSKDISIYNRSTSSIRILDQESSYSPDTDQQSIVTKYGQTPPMHGGHSKSVRCLSLVDDMLCSGGADDVVKVWRMGKFGSSLI</sequence>
<protein>
    <recommendedName>
        <fullName evidence="8">Autophagy-related protein 16 domain-containing protein</fullName>
    </recommendedName>
</protein>
<proteinExistence type="predicted"/>
<dbReference type="SUPFAM" id="SSF50978">
    <property type="entry name" value="WD40 repeat-like"/>
    <property type="match status" value="1"/>
</dbReference>
<comment type="caution">
    <text evidence="6">The sequence shown here is derived from an EMBL/GenBank/DDBJ whole genome shotgun (WGS) entry which is preliminary data.</text>
</comment>
<keyword evidence="4" id="KW-0175">Coiled coil</keyword>
<dbReference type="InterPro" id="IPR053299">
    <property type="entry name" value="ASTRA_WD_repeat"/>
</dbReference>
<feature type="repeat" description="WD" evidence="3">
    <location>
        <begin position="644"/>
        <end position="683"/>
    </location>
</feature>
<dbReference type="Proteomes" id="UP000319731">
    <property type="component" value="Unassembled WGS sequence"/>
</dbReference>
<dbReference type="InterPro" id="IPR001680">
    <property type="entry name" value="WD40_rpt"/>
</dbReference>
<dbReference type="InterPro" id="IPR020472">
    <property type="entry name" value="WD40_PAC1"/>
</dbReference>
<evidence type="ECO:0000256" key="1">
    <source>
        <dbReference type="ARBA" id="ARBA00022574"/>
    </source>
</evidence>
<dbReference type="GeneID" id="42007228"/>